<organism evidence="3 4">
    <name type="scientific">Rhizorhabdus histidinilytica</name>
    <dbReference type="NCBI Taxonomy" id="439228"/>
    <lineage>
        <taxon>Bacteria</taxon>
        <taxon>Pseudomonadati</taxon>
        <taxon>Pseudomonadota</taxon>
        <taxon>Alphaproteobacteria</taxon>
        <taxon>Sphingomonadales</taxon>
        <taxon>Sphingomonadaceae</taxon>
        <taxon>Rhizorhabdus</taxon>
    </lineage>
</organism>
<gene>
    <name evidence="3" type="ORF">SAMN06295920_111169</name>
</gene>
<dbReference type="InterPro" id="IPR052350">
    <property type="entry name" value="Metallo-dep_Lactonases"/>
</dbReference>
<proteinExistence type="inferred from homology"/>
<evidence type="ECO:0000256" key="1">
    <source>
        <dbReference type="ARBA" id="ARBA00038310"/>
    </source>
</evidence>
<dbReference type="Gene3D" id="3.20.20.140">
    <property type="entry name" value="Metal-dependent hydrolases"/>
    <property type="match status" value="1"/>
</dbReference>
<dbReference type="GO" id="GO:0016787">
    <property type="term" value="F:hydrolase activity"/>
    <property type="evidence" value="ECO:0007669"/>
    <property type="project" value="UniProtKB-KW"/>
</dbReference>
<comment type="similarity">
    <text evidence="1">Belongs to the metallo-dependent hydrolases superfamily.</text>
</comment>
<dbReference type="PANTHER" id="PTHR43569">
    <property type="entry name" value="AMIDOHYDROLASE"/>
    <property type="match status" value="1"/>
</dbReference>
<feature type="domain" description="Amidohydrolase-related" evidence="2">
    <location>
        <begin position="8"/>
        <end position="290"/>
    </location>
</feature>
<evidence type="ECO:0000259" key="2">
    <source>
        <dbReference type="Pfam" id="PF04909"/>
    </source>
</evidence>
<dbReference type="AlphaFoldDB" id="A0A1T5G266"/>
<dbReference type="PANTHER" id="PTHR43569:SF2">
    <property type="entry name" value="AMIDOHYDROLASE-RELATED DOMAIN-CONTAINING PROTEIN"/>
    <property type="match status" value="1"/>
</dbReference>
<keyword evidence="3" id="KW-0378">Hydrolase</keyword>
<dbReference type="OrthoDB" id="9787654at2"/>
<dbReference type="EMBL" id="FUYM01000011">
    <property type="protein sequence ID" value="SKC02442.1"/>
    <property type="molecule type" value="Genomic_DNA"/>
</dbReference>
<dbReference type="InterPro" id="IPR006680">
    <property type="entry name" value="Amidohydro-rel"/>
</dbReference>
<protein>
    <submittedName>
        <fullName evidence="3">Predicted metal-dependent hydrolase, TIM-barrel fold</fullName>
    </submittedName>
</protein>
<dbReference type="SUPFAM" id="SSF51556">
    <property type="entry name" value="Metallo-dependent hydrolases"/>
    <property type="match status" value="1"/>
</dbReference>
<keyword evidence="4" id="KW-1185">Reference proteome</keyword>
<dbReference type="Pfam" id="PF04909">
    <property type="entry name" value="Amidohydro_2"/>
    <property type="match status" value="1"/>
</dbReference>
<accession>A0A1T5G266</accession>
<reference evidence="4" key="1">
    <citation type="submission" date="2017-02" db="EMBL/GenBank/DDBJ databases">
        <authorList>
            <person name="Varghese N."/>
            <person name="Submissions S."/>
        </authorList>
    </citation>
    <scope>NUCLEOTIDE SEQUENCE [LARGE SCALE GENOMIC DNA]</scope>
    <source>
        <strain evidence="4">UM2</strain>
    </source>
</reference>
<dbReference type="STRING" id="439228.SAMN06295920_111169"/>
<dbReference type="RefSeq" id="WP_079650170.1">
    <property type="nucleotide sequence ID" value="NZ_FUYM01000011.1"/>
</dbReference>
<dbReference type="Proteomes" id="UP000189818">
    <property type="component" value="Unassembled WGS sequence"/>
</dbReference>
<sequence length="298" mass="32288">MPQARLFDTHAHFFTADTDRYPIDVTGAREGEEAVRARIAANPATPATLIPLWDRLGVTGGAAVQYNTVYKTDNSYALAVGDAHPDRLATVLILHAADPATPAKLRSLAAAHNVCGLRLFGYPDAAGEYPWLDSPAALDTWAVADELGLRMVLMYAPGVASAAALGRIIALAKRFPSTPICLDHCGWPAVDKGDEGTIGAEHLSLLYVPNVHFKVTQINFNRFAETGIDSARFVRRMVDTYGIDRVMWGSDYGNTKNSYEEMVEHAVAATALLTDAERAKLLHDNGRALFASRQPARA</sequence>
<evidence type="ECO:0000313" key="4">
    <source>
        <dbReference type="Proteomes" id="UP000189818"/>
    </source>
</evidence>
<name>A0A1T5G266_9SPHN</name>
<dbReference type="InterPro" id="IPR032466">
    <property type="entry name" value="Metal_Hydrolase"/>
</dbReference>
<evidence type="ECO:0000313" key="3">
    <source>
        <dbReference type="EMBL" id="SKC02442.1"/>
    </source>
</evidence>